<comment type="caution">
    <text evidence="1">The sequence shown here is derived from an EMBL/GenBank/DDBJ whole genome shotgun (WGS) entry which is preliminary data.</text>
</comment>
<dbReference type="eggNOG" id="COG0159">
    <property type="taxonomic scope" value="Bacteria"/>
</dbReference>
<dbReference type="InterPro" id="IPR011060">
    <property type="entry name" value="RibuloseP-bd_barrel"/>
</dbReference>
<organism evidence="1 2">
    <name type="scientific">Eubacterium plexicaudatum ASF492</name>
    <dbReference type="NCBI Taxonomy" id="1235802"/>
    <lineage>
        <taxon>Bacteria</taxon>
        <taxon>Bacillati</taxon>
        <taxon>Bacillota</taxon>
        <taxon>Clostridia</taxon>
        <taxon>Eubacteriales</taxon>
        <taxon>Eubacteriaceae</taxon>
        <taxon>Eubacterium</taxon>
    </lineage>
</organism>
<dbReference type="HOGENOM" id="CLU_3152953_0_0_9"/>
<dbReference type="SUPFAM" id="SSF51366">
    <property type="entry name" value="Ribulose-phoshate binding barrel"/>
    <property type="match status" value="1"/>
</dbReference>
<reference evidence="1 2" key="1">
    <citation type="journal article" date="2014" name="Genome Announc.">
        <title>Draft genome sequences of the altered schaedler flora, a defined bacterial community from gnotobiotic mice.</title>
        <authorList>
            <person name="Wannemuehler M.J."/>
            <person name="Overstreet A.M."/>
            <person name="Ward D.V."/>
            <person name="Phillips G.J."/>
        </authorList>
    </citation>
    <scope>NUCLEOTIDE SEQUENCE [LARGE SCALE GENOMIC DNA]</scope>
    <source>
        <strain evidence="1 2">ASF492</strain>
    </source>
</reference>
<sequence>MSNIRKAFENGKALLAFITCGDPDTETTAAAVSAAVENGADLKIKAMR</sequence>
<dbReference type="Proteomes" id="UP000012589">
    <property type="component" value="Unassembled WGS sequence"/>
</dbReference>
<dbReference type="EMBL" id="AQFT01000064">
    <property type="protein sequence ID" value="EMZ28407.1"/>
    <property type="molecule type" value="Genomic_DNA"/>
</dbReference>
<protein>
    <submittedName>
        <fullName evidence="1">Uncharacterized protein</fullName>
    </submittedName>
</protein>
<dbReference type="GO" id="GO:0000162">
    <property type="term" value="P:L-tryptophan biosynthetic process"/>
    <property type="evidence" value="ECO:0007669"/>
    <property type="project" value="UniProtKB-UniPathway"/>
</dbReference>
<gene>
    <name evidence="1" type="ORF">C823_01940</name>
</gene>
<dbReference type="Gene3D" id="3.20.20.70">
    <property type="entry name" value="Aldolase class I"/>
    <property type="match status" value="1"/>
</dbReference>
<dbReference type="UniPathway" id="UPA00035">
    <property type="reaction ID" value="UER00044"/>
</dbReference>
<proteinExistence type="predicted"/>
<dbReference type="PATRIC" id="fig|1235802.3.peg.2053"/>
<dbReference type="InterPro" id="IPR013785">
    <property type="entry name" value="Aldolase_TIM"/>
</dbReference>
<name>N2AG74_9FIRM</name>
<evidence type="ECO:0000313" key="2">
    <source>
        <dbReference type="Proteomes" id="UP000012589"/>
    </source>
</evidence>
<evidence type="ECO:0000313" key="1">
    <source>
        <dbReference type="EMBL" id="EMZ28407.1"/>
    </source>
</evidence>
<dbReference type="AlphaFoldDB" id="N2AG74"/>
<keyword evidence="2" id="KW-1185">Reference proteome</keyword>
<accession>N2AG74</accession>
<dbReference type="STRING" id="1235802.C823_01940"/>